<dbReference type="AlphaFoldDB" id="A0A424YGP1"/>
<evidence type="ECO:0000313" key="6">
    <source>
        <dbReference type="Proteomes" id="UP000285138"/>
    </source>
</evidence>
<evidence type="ECO:0000256" key="2">
    <source>
        <dbReference type="ARBA" id="ARBA00023125"/>
    </source>
</evidence>
<dbReference type="InterPro" id="IPR036390">
    <property type="entry name" value="WH_DNA-bd_sf"/>
</dbReference>
<dbReference type="Gene3D" id="1.10.10.10">
    <property type="entry name" value="Winged helix-like DNA-binding domain superfamily/Winged helix DNA-binding domain"/>
    <property type="match status" value="1"/>
</dbReference>
<dbReference type="EMBL" id="QZAA01000080">
    <property type="protein sequence ID" value="RQD77165.1"/>
    <property type="molecule type" value="Genomic_DNA"/>
</dbReference>
<dbReference type="PRINTS" id="PR00598">
    <property type="entry name" value="HTHMARR"/>
</dbReference>
<feature type="domain" description="HTH marR-type" evidence="4">
    <location>
        <begin position="1"/>
        <end position="136"/>
    </location>
</feature>
<evidence type="ECO:0000256" key="1">
    <source>
        <dbReference type="ARBA" id="ARBA00023015"/>
    </source>
</evidence>
<dbReference type="Proteomes" id="UP000285138">
    <property type="component" value="Unassembled WGS sequence"/>
</dbReference>
<evidence type="ECO:0000259" key="4">
    <source>
        <dbReference type="PROSITE" id="PS50995"/>
    </source>
</evidence>
<dbReference type="SUPFAM" id="SSF46785">
    <property type="entry name" value="Winged helix' DNA-binding domain"/>
    <property type="match status" value="1"/>
</dbReference>
<keyword evidence="2" id="KW-0238">DNA-binding</keyword>
<comment type="caution">
    <text evidence="5">The sequence shown here is derived from an EMBL/GenBank/DDBJ whole genome shotgun (WGS) entry which is preliminary data.</text>
</comment>
<dbReference type="Pfam" id="PF01047">
    <property type="entry name" value="MarR"/>
    <property type="match status" value="1"/>
</dbReference>
<dbReference type="PANTHER" id="PTHR42756">
    <property type="entry name" value="TRANSCRIPTIONAL REGULATOR, MARR"/>
    <property type="match status" value="1"/>
</dbReference>
<gene>
    <name evidence="5" type="ORF">D5R97_02980</name>
</gene>
<keyword evidence="1" id="KW-0805">Transcription regulation</keyword>
<dbReference type="InterPro" id="IPR036388">
    <property type="entry name" value="WH-like_DNA-bd_sf"/>
</dbReference>
<evidence type="ECO:0000256" key="3">
    <source>
        <dbReference type="ARBA" id="ARBA00023163"/>
    </source>
</evidence>
<dbReference type="PROSITE" id="PS50995">
    <property type="entry name" value="HTH_MARR_2"/>
    <property type="match status" value="1"/>
</dbReference>
<reference evidence="5 6" key="1">
    <citation type="submission" date="2018-08" db="EMBL/GenBank/DDBJ databases">
        <title>The metabolism and importance of syntrophic acetate oxidation coupled to methane or sulfide production in haloalkaline environments.</title>
        <authorList>
            <person name="Timmers P.H.A."/>
            <person name="Vavourakis C.D."/>
            <person name="Sorokin D.Y."/>
            <person name="Sinninghe Damste J.S."/>
            <person name="Muyzer G."/>
            <person name="Stams A.J.M."/>
            <person name="Plugge C.M."/>
        </authorList>
    </citation>
    <scope>NUCLEOTIDE SEQUENCE [LARGE SCALE GENOMIC DNA]</scope>
    <source>
        <strain evidence="5">MSAO_Bac1</strain>
    </source>
</reference>
<organism evidence="5 6">
    <name type="scientific">Candidatus Syntrophonatronum acetioxidans</name>
    <dbReference type="NCBI Taxonomy" id="1795816"/>
    <lineage>
        <taxon>Bacteria</taxon>
        <taxon>Bacillati</taxon>
        <taxon>Bacillota</taxon>
        <taxon>Clostridia</taxon>
        <taxon>Eubacteriales</taxon>
        <taxon>Syntrophomonadaceae</taxon>
        <taxon>Candidatus Syntrophonatronum</taxon>
    </lineage>
</organism>
<keyword evidence="3" id="KW-0804">Transcription</keyword>
<dbReference type="GO" id="GO:0003677">
    <property type="term" value="F:DNA binding"/>
    <property type="evidence" value="ECO:0007669"/>
    <property type="project" value="UniProtKB-KW"/>
</dbReference>
<sequence length="139" mass="16125">MKLVEELTDEMIDFFNRFASWEISVIRSSDLTVSEAHAIEVLGQYGKMNMKGLAEKLGVTTGTTTVTVDRLEKKEYAKREALKEDRRVNLINLTPKGEKAFEEHHRYHLDLTEQILSILTEEEIQQLLSILKKLNRETF</sequence>
<protein>
    <submittedName>
        <fullName evidence="5">MarR family transcriptional regulator</fullName>
    </submittedName>
</protein>
<dbReference type="SMART" id="SM00347">
    <property type="entry name" value="HTH_MARR"/>
    <property type="match status" value="1"/>
</dbReference>
<name>A0A424YGP1_9FIRM</name>
<accession>A0A424YGP1</accession>
<dbReference type="InterPro" id="IPR000835">
    <property type="entry name" value="HTH_MarR-typ"/>
</dbReference>
<evidence type="ECO:0000313" key="5">
    <source>
        <dbReference type="EMBL" id="RQD77165.1"/>
    </source>
</evidence>
<dbReference type="PANTHER" id="PTHR42756:SF1">
    <property type="entry name" value="TRANSCRIPTIONAL REPRESSOR OF EMRAB OPERON"/>
    <property type="match status" value="1"/>
</dbReference>
<dbReference type="GO" id="GO:0003700">
    <property type="term" value="F:DNA-binding transcription factor activity"/>
    <property type="evidence" value="ECO:0007669"/>
    <property type="project" value="InterPro"/>
</dbReference>
<proteinExistence type="predicted"/>